<sequence>MRGCCLVWLAALRRLHCSSSWPRTWLTRPPSRGANADPHGAEIRHVVRSLATGRAVTSETHMQKQMDANGERDCPLQYGVRSKKNQTTATMYITHLHDVGGDLLRKRSSRENWPMASCT</sequence>
<dbReference type="EMBL" id="JAGMUU010000015">
    <property type="protein sequence ID" value="KAH7137300.1"/>
    <property type="molecule type" value="Genomic_DNA"/>
</dbReference>
<feature type="signal peptide" evidence="1">
    <location>
        <begin position="1"/>
        <end position="20"/>
    </location>
</feature>
<reference evidence="2" key="1">
    <citation type="journal article" date="2021" name="Nat. Commun.">
        <title>Genetic determinants of endophytism in the Arabidopsis root mycobiome.</title>
        <authorList>
            <person name="Mesny F."/>
            <person name="Miyauchi S."/>
            <person name="Thiergart T."/>
            <person name="Pickel B."/>
            <person name="Atanasova L."/>
            <person name="Karlsson M."/>
            <person name="Huettel B."/>
            <person name="Barry K.W."/>
            <person name="Haridas S."/>
            <person name="Chen C."/>
            <person name="Bauer D."/>
            <person name="Andreopoulos W."/>
            <person name="Pangilinan J."/>
            <person name="LaButti K."/>
            <person name="Riley R."/>
            <person name="Lipzen A."/>
            <person name="Clum A."/>
            <person name="Drula E."/>
            <person name="Henrissat B."/>
            <person name="Kohler A."/>
            <person name="Grigoriev I.V."/>
            <person name="Martin F.M."/>
            <person name="Hacquard S."/>
        </authorList>
    </citation>
    <scope>NUCLEOTIDE SEQUENCE</scope>
    <source>
        <strain evidence="2">MPI-CAGE-AT-0021</strain>
    </source>
</reference>
<keyword evidence="1" id="KW-0732">Signal</keyword>
<gene>
    <name evidence="2" type="ORF">B0J13DRAFT_559442</name>
</gene>
<proteinExistence type="predicted"/>
<keyword evidence="3" id="KW-1185">Reference proteome</keyword>
<evidence type="ECO:0008006" key="4">
    <source>
        <dbReference type="Google" id="ProtNLM"/>
    </source>
</evidence>
<accession>A0A9P9J047</accession>
<dbReference type="AlphaFoldDB" id="A0A9P9J047"/>
<evidence type="ECO:0000256" key="1">
    <source>
        <dbReference type="SAM" id="SignalP"/>
    </source>
</evidence>
<name>A0A9P9J047_9HYPO</name>
<evidence type="ECO:0000313" key="2">
    <source>
        <dbReference type="EMBL" id="KAH7137300.1"/>
    </source>
</evidence>
<dbReference type="Proteomes" id="UP000717696">
    <property type="component" value="Unassembled WGS sequence"/>
</dbReference>
<feature type="chain" id="PRO_5040144424" description="Secreted protein" evidence="1">
    <location>
        <begin position="21"/>
        <end position="119"/>
    </location>
</feature>
<evidence type="ECO:0000313" key="3">
    <source>
        <dbReference type="Proteomes" id="UP000717696"/>
    </source>
</evidence>
<protein>
    <recommendedName>
        <fullName evidence="4">Secreted protein</fullName>
    </recommendedName>
</protein>
<comment type="caution">
    <text evidence="2">The sequence shown here is derived from an EMBL/GenBank/DDBJ whole genome shotgun (WGS) entry which is preliminary data.</text>
</comment>
<organism evidence="2 3">
    <name type="scientific">Dactylonectria estremocensis</name>
    <dbReference type="NCBI Taxonomy" id="1079267"/>
    <lineage>
        <taxon>Eukaryota</taxon>
        <taxon>Fungi</taxon>
        <taxon>Dikarya</taxon>
        <taxon>Ascomycota</taxon>
        <taxon>Pezizomycotina</taxon>
        <taxon>Sordariomycetes</taxon>
        <taxon>Hypocreomycetidae</taxon>
        <taxon>Hypocreales</taxon>
        <taxon>Nectriaceae</taxon>
        <taxon>Dactylonectria</taxon>
    </lineage>
</organism>